<accession>A0AAW5QUA9</accession>
<dbReference type="InterPro" id="IPR012341">
    <property type="entry name" value="6hp_glycosidase-like_sf"/>
</dbReference>
<evidence type="ECO:0000313" key="4">
    <source>
        <dbReference type="Proteomes" id="UP001320898"/>
    </source>
</evidence>
<feature type="domain" description="Trehalase-like N-terminal" evidence="2">
    <location>
        <begin position="8"/>
        <end position="157"/>
    </location>
</feature>
<evidence type="ECO:0000313" key="3">
    <source>
        <dbReference type="EMBL" id="MCT8971079.1"/>
    </source>
</evidence>
<keyword evidence="3" id="KW-0378">Hydrolase</keyword>
<gene>
    <name evidence="3" type="ORF">MUB46_04325</name>
</gene>
<dbReference type="InterPro" id="IPR008928">
    <property type="entry name" value="6-hairpin_glycosidase_sf"/>
</dbReference>
<dbReference type="PANTHER" id="PTHR31616:SF0">
    <property type="entry name" value="GLUCAN 1,4-ALPHA-GLUCOSIDASE"/>
    <property type="match status" value="1"/>
</dbReference>
<name>A0AAW5QUA9_9HYPH</name>
<dbReference type="Proteomes" id="UP001320898">
    <property type="component" value="Unassembled WGS sequence"/>
</dbReference>
<comment type="caution">
    <text evidence="3">The sequence shown here is derived from an EMBL/GenBank/DDBJ whole genome shotgun (WGS) entry which is preliminary data.</text>
</comment>
<proteinExistence type="predicted"/>
<reference evidence="3 4" key="1">
    <citation type="submission" date="2022-04" db="EMBL/GenBank/DDBJ databases">
        <authorList>
            <person name="Ye Y.-Q."/>
            <person name="Du Z.-J."/>
        </authorList>
    </citation>
    <scope>NUCLEOTIDE SEQUENCE [LARGE SCALE GENOMIC DNA]</scope>
    <source>
        <strain evidence="3 4">A6E488</strain>
    </source>
</reference>
<dbReference type="GO" id="GO:0004553">
    <property type="term" value="F:hydrolase activity, hydrolyzing O-glycosyl compounds"/>
    <property type="evidence" value="ECO:0007669"/>
    <property type="project" value="TreeGrafter"/>
</dbReference>
<dbReference type="PANTHER" id="PTHR31616">
    <property type="entry name" value="TREHALASE"/>
    <property type="match status" value="1"/>
</dbReference>
<dbReference type="InterPro" id="IPR011613">
    <property type="entry name" value="GH15-like"/>
</dbReference>
<dbReference type="RefSeq" id="WP_261614650.1">
    <property type="nucleotide sequence ID" value="NZ_JALIDZ010000002.1"/>
</dbReference>
<dbReference type="AlphaFoldDB" id="A0AAW5QUA9"/>
<dbReference type="GO" id="GO:0005975">
    <property type="term" value="P:carbohydrate metabolic process"/>
    <property type="evidence" value="ECO:0007669"/>
    <property type="project" value="InterPro"/>
</dbReference>
<dbReference type="Pfam" id="PF19291">
    <property type="entry name" value="TREH_N"/>
    <property type="match status" value="1"/>
</dbReference>
<dbReference type="InterPro" id="IPR045582">
    <property type="entry name" value="Trehalase-like_N"/>
</dbReference>
<organism evidence="3 4">
    <name type="scientific">Microbaculum marinisediminis</name>
    <dbReference type="NCBI Taxonomy" id="2931392"/>
    <lineage>
        <taxon>Bacteria</taxon>
        <taxon>Pseudomonadati</taxon>
        <taxon>Pseudomonadota</taxon>
        <taxon>Alphaproteobacteria</taxon>
        <taxon>Hyphomicrobiales</taxon>
        <taxon>Tepidamorphaceae</taxon>
        <taxon>Microbaculum</taxon>
    </lineage>
</organism>
<keyword evidence="4" id="KW-1185">Reference proteome</keyword>
<dbReference type="SUPFAM" id="SSF48208">
    <property type="entry name" value="Six-hairpin glycosidases"/>
    <property type="match status" value="1"/>
</dbReference>
<sequence>MSGLDLGVIGNCAIGALVDSNARIVWSCLPRFDGDPVFHALLGSPDGNDPATGAFTIELEGFTRAEQAYEPNTAILRTRLYGNNGDALEVTDFVPRFRARGRMFRPTMIVRRLRPLAGRPRVTFRIRPRFDWGASAPAVTHGSNHIRYVGSGLVIRLTTNAPVAYVLAETSFVVDEPTSFLLGPDETASDSVDTLARSFEEQTAVYWREWSRRLAVPLEWQDAVIRAAISLKLCTFEETGAIVAAMTTSVPEAADSGRNWDYRYCWLRDAFFVVRALNSLAEVETMETYLRYLSNIVREMDGGHMQPVYGIGREAHLVERTVDHLPGYRGMGPVRVGNQAYEHFQHDVYGNVILGAAQAFFDERLFRPATLDDFRLLERVGERAFALHAEPDAGMWELRTRARVHTSSALMCWAACDRLAKIARRFGEDDRAETWSERAGEIRATILERAWNPELGSFVESFEGSNIDASLLLMAEVGFVAPDDQRFVATVDRIGRELRRGNHLHRYSAPDDFGRPHTAFNICTFWYIDALARIGRTEEAREIFETMLDARNHLGLLSEDIDPQTRELWGNYPQTYSMVGIINGAMRLSRRWDTTI</sequence>
<evidence type="ECO:0000259" key="2">
    <source>
        <dbReference type="Pfam" id="PF19291"/>
    </source>
</evidence>
<dbReference type="EMBL" id="JALIDZ010000002">
    <property type="protein sequence ID" value="MCT8971079.1"/>
    <property type="molecule type" value="Genomic_DNA"/>
</dbReference>
<dbReference type="Gene3D" id="1.50.10.10">
    <property type="match status" value="1"/>
</dbReference>
<evidence type="ECO:0000259" key="1">
    <source>
        <dbReference type="Pfam" id="PF00723"/>
    </source>
</evidence>
<protein>
    <submittedName>
        <fullName evidence="3">Glycoside hydrolase family 15 protein</fullName>
    </submittedName>
</protein>
<dbReference type="Pfam" id="PF00723">
    <property type="entry name" value="Glyco_hydro_15"/>
    <property type="match status" value="1"/>
</dbReference>
<feature type="domain" description="GH15-like" evidence="1">
    <location>
        <begin position="222"/>
        <end position="583"/>
    </location>
</feature>